<feature type="transmembrane region" description="Helical" evidence="2">
    <location>
        <begin position="86"/>
        <end position="104"/>
    </location>
</feature>
<keyword evidence="2" id="KW-1133">Transmembrane helix</keyword>
<dbReference type="AlphaFoldDB" id="A0A7G9FQR3"/>
<evidence type="ECO:0000256" key="2">
    <source>
        <dbReference type="SAM" id="Phobius"/>
    </source>
</evidence>
<evidence type="ECO:0000256" key="1">
    <source>
        <dbReference type="SAM" id="Coils"/>
    </source>
</evidence>
<protein>
    <submittedName>
        <fullName evidence="3">Zf-HC2 domain-containing protein</fullName>
    </submittedName>
</protein>
<gene>
    <name evidence="3" type="ORF">H9Q76_06375</name>
</gene>
<keyword evidence="1" id="KW-0175">Coiled coil</keyword>
<sequence length="179" mass="21219">MTCLEAQSNIMAFIEKKLPDDVIPDFVKHMRYCKNCREELEIYYTLIVGMHQVDNNQELSQNFAKDLENELNRLEHRVKQAKRFKFSTFGLVFGVAVVFLFFVYNQCLDKVYNIEQRMKLEAQGDTYFYDTFGSEMSVCLNDIVQEVQIAQKPKESTFYEKLREYQLTHPESEETESDE</sequence>
<dbReference type="KEGG" id="wcp:H9Q76_06375"/>
<accession>A0A7G9FQR3</accession>
<name>A0A7G9FQR3_9FIRM</name>
<dbReference type="Proteomes" id="UP000515819">
    <property type="component" value="Chromosome"/>
</dbReference>
<proteinExistence type="predicted"/>
<keyword evidence="2" id="KW-0472">Membrane</keyword>
<organism evidence="3 4">
    <name type="scientific">Wujia chipingensis</name>
    <dbReference type="NCBI Taxonomy" id="2763670"/>
    <lineage>
        <taxon>Bacteria</taxon>
        <taxon>Bacillati</taxon>
        <taxon>Bacillota</taxon>
        <taxon>Clostridia</taxon>
        <taxon>Lachnospirales</taxon>
        <taxon>Lachnospiraceae</taxon>
        <taxon>Wujia</taxon>
    </lineage>
</organism>
<evidence type="ECO:0000313" key="3">
    <source>
        <dbReference type="EMBL" id="QNM00895.1"/>
    </source>
</evidence>
<evidence type="ECO:0000313" key="4">
    <source>
        <dbReference type="Proteomes" id="UP000515819"/>
    </source>
</evidence>
<reference evidence="3 4" key="1">
    <citation type="submission" date="2020-08" db="EMBL/GenBank/DDBJ databases">
        <authorList>
            <person name="Liu C."/>
            <person name="Sun Q."/>
        </authorList>
    </citation>
    <scope>NUCLEOTIDE SEQUENCE [LARGE SCALE GENOMIC DNA]</scope>
    <source>
        <strain evidence="3 4">NSJ-4</strain>
    </source>
</reference>
<dbReference type="EMBL" id="CP060632">
    <property type="protein sequence ID" value="QNM00895.1"/>
    <property type="molecule type" value="Genomic_DNA"/>
</dbReference>
<keyword evidence="4" id="KW-1185">Reference proteome</keyword>
<keyword evidence="2" id="KW-0812">Transmembrane</keyword>
<dbReference type="RefSeq" id="WP_021985582.1">
    <property type="nucleotide sequence ID" value="NZ_CP060632.1"/>
</dbReference>
<feature type="coiled-coil region" evidence="1">
    <location>
        <begin position="57"/>
        <end position="84"/>
    </location>
</feature>